<sequence length="350" mass="41205">MALPVLIVVVFKTCSDVPYGKPYCEKVKSLHNKVFANSMDTVGERNMVDSFAIAENLQDVLRIDDDLSNPQFNIALNPCDKFRMLHKHQLYDRIISEWERYVQEQPPNPGPKDVLWIPYYVADAYYEMHQYKESLFLLERLDEGDIEDPDLEEEVMCEKARCLFKLDSFQEALQFIRRVKTEVSHLNLSESCKCSLRGELTYISAMCQYELKEYQLAIDQYMEASEYFARVDQRDEPLKEISRATCFYNSGFCLYKLGDCDAAINEAEKSLQHYEQHNGSVNNKCICYTFLGWCHLEKYKYDKALTYFQTELDLRLRFVPSEKQDSDEDIKFARSNIQLCQNMLIREMQE</sequence>
<evidence type="ECO:0000313" key="1">
    <source>
        <dbReference type="EMBL" id="CAK8673116.1"/>
    </source>
</evidence>
<protein>
    <recommendedName>
        <fullName evidence="3">Tetratricopeptide repeat protein</fullName>
    </recommendedName>
</protein>
<dbReference type="Pfam" id="PF12895">
    <property type="entry name" value="ANAPC3"/>
    <property type="match status" value="1"/>
</dbReference>
<evidence type="ECO:0008006" key="3">
    <source>
        <dbReference type="Google" id="ProtNLM"/>
    </source>
</evidence>
<organism evidence="1 2">
    <name type="scientific">Clavelina lepadiformis</name>
    <name type="common">Light-bulb sea squirt</name>
    <name type="synonym">Ascidia lepadiformis</name>
    <dbReference type="NCBI Taxonomy" id="159417"/>
    <lineage>
        <taxon>Eukaryota</taxon>
        <taxon>Metazoa</taxon>
        <taxon>Chordata</taxon>
        <taxon>Tunicata</taxon>
        <taxon>Ascidiacea</taxon>
        <taxon>Aplousobranchia</taxon>
        <taxon>Clavelinidae</taxon>
        <taxon>Clavelina</taxon>
    </lineage>
</organism>
<comment type="caution">
    <text evidence="1">The sequence shown here is derived from an EMBL/GenBank/DDBJ whole genome shotgun (WGS) entry which is preliminary data.</text>
</comment>
<proteinExistence type="predicted"/>
<accession>A0ABP0F2M4</accession>
<dbReference type="InterPro" id="IPR019734">
    <property type="entry name" value="TPR_rpt"/>
</dbReference>
<keyword evidence="2" id="KW-1185">Reference proteome</keyword>
<dbReference type="EMBL" id="CAWYQH010000002">
    <property type="protein sequence ID" value="CAK8673116.1"/>
    <property type="molecule type" value="Genomic_DNA"/>
</dbReference>
<gene>
    <name evidence="1" type="ORF">CVLEPA_LOCUS2898</name>
</gene>
<dbReference type="Proteomes" id="UP001642483">
    <property type="component" value="Unassembled WGS sequence"/>
</dbReference>
<reference evidence="1 2" key="1">
    <citation type="submission" date="2024-02" db="EMBL/GenBank/DDBJ databases">
        <authorList>
            <person name="Daric V."/>
            <person name="Darras S."/>
        </authorList>
    </citation>
    <scope>NUCLEOTIDE SEQUENCE [LARGE SCALE GENOMIC DNA]</scope>
</reference>
<dbReference type="InterPro" id="IPR011990">
    <property type="entry name" value="TPR-like_helical_dom_sf"/>
</dbReference>
<dbReference type="Pfam" id="PF13424">
    <property type="entry name" value="TPR_12"/>
    <property type="match status" value="1"/>
</dbReference>
<evidence type="ECO:0000313" key="2">
    <source>
        <dbReference type="Proteomes" id="UP001642483"/>
    </source>
</evidence>
<name>A0ABP0F2M4_CLALP</name>
<dbReference type="SMART" id="SM00028">
    <property type="entry name" value="TPR"/>
    <property type="match status" value="4"/>
</dbReference>
<dbReference type="Gene3D" id="1.25.40.10">
    <property type="entry name" value="Tetratricopeptide repeat domain"/>
    <property type="match status" value="2"/>
</dbReference>
<dbReference type="SUPFAM" id="SSF48452">
    <property type="entry name" value="TPR-like"/>
    <property type="match status" value="2"/>
</dbReference>